<name>A0A151IVQ9_9HYME</name>
<dbReference type="GO" id="GO:0043565">
    <property type="term" value="F:sequence-specific DNA binding"/>
    <property type="evidence" value="ECO:0007669"/>
    <property type="project" value="InterPro"/>
</dbReference>
<keyword evidence="9" id="KW-0804">Transcription</keyword>
<evidence type="ECO:0000256" key="4">
    <source>
        <dbReference type="ARBA" id="ARBA00022771"/>
    </source>
</evidence>
<evidence type="ECO:0000256" key="1">
    <source>
        <dbReference type="ARBA" id="ARBA00004642"/>
    </source>
</evidence>
<evidence type="ECO:0000256" key="6">
    <source>
        <dbReference type="ARBA" id="ARBA00023015"/>
    </source>
</evidence>
<dbReference type="Proteomes" id="UP000078492">
    <property type="component" value="Unassembled WGS sequence"/>
</dbReference>
<dbReference type="PANTHER" id="PTHR46600">
    <property type="entry name" value="THAP DOMAIN-CONTAINING"/>
    <property type="match status" value="1"/>
</dbReference>
<evidence type="ECO:0000256" key="8">
    <source>
        <dbReference type="ARBA" id="ARBA00023125"/>
    </source>
</evidence>
<evidence type="ECO:0000256" key="7">
    <source>
        <dbReference type="ARBA" id="ARBA00023054"/>
    </source>
</evidence>
<dbReference type="STRING" id="471704.A0A151IVQ9"/>
<gene>
    <name evidence="15" type="ORF">ALC57_16095</name>
</gene>
<comment type="similarity">
    <text evidence="2">Belongs to the THAP1 family.</text>
</comment>
<evidence type="ECO:0000256" key="13">
    <source>
        <dbReference type="SAM" id="Coils"/>
    </source>
</evidence>
<evidence type="ECO:0000256" key="3">
    <source>
        <dbReference type="ARBA" id="ARBA00022723"/>
    </source>
</evidence>
<dbReference type="KEGG" id="tcz:108767941"/>
<dbReference type="Pfam" id="PF05485">
    <property type="entry name" value="THAP"/>
    <property type="match status" value="1"/>
</dbReference>
<dbReference type="SMART" id="SM00980">
    <property type="entry name" value="THAP"/>
    <property type="match status" value="1"/>
</dbReference>
<keyword evidence="7 13" id="KW-0175">Coiled coil</keyword>
<dbReference type="AlphaFoldDB" id="A0A151IVQ9"/>
<feature type="domain" description="THAP-type" evidence="14">
    <location>
        <begin position="1"/>
        <end position="79"/>
    </location>
</feature>
<keyword evidence="5" id="KW-0862">Zinc</keyword>
<proteinExistence type="inferred from homology"/>
<dbReference type="GO" id="GO:0005654">
    <property type="term" value="C:nucleoplasm"/>
    <property type="evidence" value="ECO:0007669"/>
    <property type="project" value="UniProtKB-SubCell"/>
</dbReference>
<dbReference type="InterPro" id="IPR006612">
    <property type="entry name" value="THAP_Znf"/>
</dbReference>
<evidence type="ECO:0000256" key="10">
    <source>
        <dbReference type="ARBA" id="ARBA00023242"/>
    </source>
</evidence>
<reference evidence="15 16" key="1">
    <citation type="submission" date="2015-09" db="EMBL/GenBank/DDBJ databases">
        <title>Trachymyrmex cornetzi WGS genome.</title>
        <authorList>
            <person name="Nygaard S."/>
            <person name="Hu H."/>
            <person name="Boomsma J."/>
            <person name="Zhang G."/>
        </authorList>
    </citation>
    <scope>NUCLEOTIDE SEQUENCE [LARGE SCALE GENOMIC DNA]</scope>
    <source>
        <strain evidence="15">Tcor2-1</strain>
        <tissue evidence="15">Whole body</tissue>
    </source>
</reference>
<keyword evidence="11" id="KW-0131">Cell cycle</keyword>
<dbReference type="Gene3D" id="6.20.210.20">
    <property type="entry name" value="THAP domain"/>
    <property type="match status" value="1"/>
</dbReference>
<evidence type="ECO:0000313" key="16">
    <source>
        <dbReference type="Proteomes" id="UP000078492"/>
    </source>
</evidence>
<dbReference type="PROSITE" id="PS50950">
    <property type="entry name" value="ZF_THAP"/>
    <property type="match status" value="1"/>
</dbReference>
<evidence type="ECO:0000259" key="14">
    <source>
        <dbReference type="PROSITE" id="PS50950"/>
    </source>
</evidence>
<feature type="coiled-coil region" evidence="13">
    <location>
        <begin position="160"/>
        <end position="187"/>
    </location>
</feature>
<keyword evidence="4 12" id="KW-0863">Zinc-finger</keyword>
<dbReference type="GO" id="GO:0008270">
    <property type="term" value="F:zinc ion binding"/>
    <property type="evidence" value="ECO:0007669"/>
    <property type="project" value="UniProtKB-KW"/>
</dbReference>
<comment type="subcellular location">
    <subcellularLocation>
        <location evidence="1">Nucleus</location>
        <location evidence="1">Nucleoplasm</location>
    </subcellularLocation>
</comment>
<evidence type="ECO:0000256" key="5">
    <source>
        <dbReference type="ARBA" id="ARBA00022833"/>
    </source>
</evidence>
<dbReference type="PANTHER" id="PTHR46600:SF1">
    <property type="entry name" value="THAP DOMAIN-CONTAINING PROTEIN 1"/>
    <property type="match status" value="1"/>
</dbReference>
<evidence type="ECO:0000256" key="2">
    <source>
        <dbReference type="ARBA" id="ARBA00006177"/>
    </source>
</evidence>
<keyword evidence="8 12" id="KW-0238">DNA-binding</keyword>
<sequence>MVRACCIPGCLSGQNVPSHMFPKDIERHKQWFKELNMKVIEDEKELKKLRICYQHFRNEDYTNSPTRRTLEQNAIPSINVLQHADGMNVEHISQHTDGMNVEHIPQHTDGMNVEYIPQHTDGMNVEHMPRHTDGMNVEHIPQHADIEHGKQHTNTVQEILAQHSSQLQKHEQVIMQQRNDIQNMKKTLSNQRPILGEVTRVHLLSPTAKKLYSTVIAMKRAKRRLKRLFDKGGKRKRIHTTSKRNTDSTAQIRRNFINMLQRNSDVKSQVYTSSL</sequence>
<dbReference type="InterPro" id="IPR026516">
    <property type="entry name" value="THAP1/10"/>
</dbReference>
<keyword evidence="16" id="KW-1185">Reference proteome</keyword>
<dbReference type="SUPFAM" id="SSF57716">
    <property type="entry name" value="Glucocorticoid receptor-like (DNA-binding domain)"/>
    <property type="match status" value="1"/>
</dbReference>
<accession>A0A151IVQ9</accession>
<evidence type="ECO:0000256" key="11">
    <source>
        <dbReference type="ARBA" id="ARBA00023306"/>
    </source>
</evidence>
<keyword evidence="3" id="KW-0479">Metal-binding</keyword>
<evidence type="ECO:0000256" key="12">
    <source>
        <dbReference type="PROSITE-ProRule" id="PRU00309"/>
    </source>
</evidence>
<evidence type="ECO:0000313" key="15">
    <source>
        <dbReference type="EMBL" id="KYN11761.1"/>
    </source>
</evidence>
<evidence type="ECO:0000256" key="9">
    <source>
        <dbReference type="ARBA" id="ARBA00023163"/>
    </source>
</evidence>
<dbReference type="OrthoDB" id="7555204at2759"/>
<dbReference type="InterPro" id="IPR038441">
    <property type="entry name" value="THAP_Znf_sf"/>
</dbReference>
<organism evidence="15 16">
    <name type="scientific">Trachymyrmex cornetzi</name>
    <dbReference type="NCBI Taxonomy" id="471704"/>
    <lineage>
        <taxon>Eukaryota</taxon>
        <taxon>Metazoa</taxon>
        <taxon>Ecdysozoa</taxon>
        <taxon>Arthropoda</taxon>
        <taxon>Hexapoda</taxon>
        <taxon>Insecta</taxon>
        <taxon>Pterygota</taxon>
        <taxon>Neoptera</taxon>
        <taxon>Endopterygota</taxon>
        <taxon>Hymenoptera</taxon>
        <taxon>Apocrita</taxon>
        <taxon>Aculeata</taxon>
        <taxon>Formicoidea</taxon>
        <taxon>Formicidae</taxon>
        <taxon>Myrmicinae</taxon>
        <taxon>Trachymyrmex</taxon>
    </lineage>
</organism>
<dbReference type="EMBL" id="KQ980895">
    <property type="protein sequence ID" value="KYN11761.1"/>
    <property type="molecule type" value="Genomic_DNA"/>
</dbReference>
<protein>
    <recommendedName>
        <fullName evidence="14">THAP-type domain-containing protein</fullName>
    </recommendedName>
</protein>
<keyword evidence="6" id="KW-0805">Transcription regulation</keyword>
<keyword evidence="10" id="KW-0539">Nucleus</keyword>